<gene>
    <name evidence="3" type="ORF">SETTUDRAFT_162609</name>
</gene>
<dbReference type="RefSeq" id="XP_008021044.1">
    <property type="nucleotide sequence ID" value="XM_008022853.1"/>
</dbReference>
<feature type="region of interest" description="Disordered" evidence="1">
    <location>
        <begin position="300"/>
        <end position="319"/>
    </location>
</feature>
<protein>
    <recommendedName>
        <fullName evidence="2">AHC1-like C2H2 zinc-finger domain-containing protein</fullName>
    </recommendedName>
</protein>
<evidence type="ECO:0000313" key="3">
    <source>
        <dbReference type="EMBL" id="EOA92118.1"/>
    </source>
</evidence>
<dbReference type="OrthoDB" id="5355528at2759"/>
<dbReference type="STRING" id="671987.R0KGZ2"/>
<proteinExistence type="predicted"/>
<reference evidence="3 4" key="1">
    <citation type="journal article" date="2012" name="PLoS Pathog.">
        <title>Diverse lifestyles and strategies of plant pathogenesis encoded in the genomes of eighteen Dothideomycetes fungi.</title>
        <authorList>
            <person name="Ohm R.A."/>
            <person name="Feau N."/>
            <person name="Henrissat B."/>
            <person name="Schoch C.L."/>
            <person name="Horwitz B.A."/>
            <person name="Barry K.W."/>
            <person name="Condon B.J."/>
            <person name="Copeland A.C."/>
            <person name="Dhillon B."/>
            <person name="Glaser F."/>
            <person name="Hesse C.N."/>
            <person name="Kosti I."/>
            <person name="LaButti K."/>
            <person name="Lindquist E.A."/>
            <person name="Lucas S."/>
            <person name="Salamov A.A."/>
            <person name="Bradshaw R.E."/>
            <person name="Ciuffetti L."/>
            <person name="Hamelin R.C."/>
            <person name="Kema G.H.J."/>
            <person name="Lawrence C."/>
            <person name="Scott J.A."/>
            <person name="Spatafora J.W."/>
            <person name="Turgeon B.G."/>
            <person name="de Wit P.J.G.M."/>
            <person name="Zhong S."/>
            <person name="Goodwin S.B."/>
            <person name="Grigoriev I.V."/>
        </authorList>
    </citation>
    <scope>NUCLEOTIDE SEQUENCE [LARGE SCALE GENOMIC DNA]</scope>
    <source>
        <strain evidence="4">28A</strain>
    </source>
</reference>
<sequence>MQSMFRLPWCNESPGDKLMEKSALHKSRPLPVVDMPNFMNKIKRKRTDSPEPSPAQHAHVVKKWKDAHGDVKPSSAVESARPAAAAAATAATAAAAHAAKKESPSTSKSRALKSHHAPAKPEPTAGSPSANACKQHSEAASSTTPATTMDSALTPVQQAIEAQINYEILLKHNELRLIEQELAKCQVSLEQLRRCSLIPFPGTDGLSESVSLGVGPSLQPTPGYTQPQYAAPWGVTDGPYTRHYAKWLISDVKFDPVSERALAQQAHGYFGHGEGRTTRGSFADYGSAHRGRTSRTSTGMLKLTPLGETPAPAPKVDPLLHKRSTDGQWVRLYCAQCGHSNFSNTQGFLNHCRIKHNQVFKSHDAAAIACGVPVESAEVANPVAATEPASTPAATPTVSFPVPATPGIVHPLASHAAPPAQAPQVHRDLNTSLPGESKSATPASFKSSSTPYLAARFHNSGAHGDFKELVDTARAKIDLDAIDTSDDDSADNSLAPTPVTTSAPHLARLPASAPASKTPARAGSKKASSHPSQTRLHMSLPSPAKSEGDDHLPGSPIDLSPNTVESNPGLVSDHDDDDDDDADDAHSQPDLAIDDHVMVEDSSDVEGVQERRGSRPAIHGCFEKGEGSREH</sequence>
<dbReference type="Proteomes" id="UP000016935">
    <property type="component" value="Unassembled WGS sequence"/>
</dbReference>
<feature type="region of interest" description="Disordered" evidence="1">
    <location>
        <begin position="483"/>
        <end position="631"/>
    </location>
</feature>
<evidence type="ECO:0000256" key="1">
    <source>
        <dbReference type="SAM" id="MobiDB-lite"/>
    </source>
</evidence>
<dbReference type="EMBL" id="KB908481">
    <property type="protein sequence ID" value="EOA92118.1"/>
    <property type="molecule type" value="Genomic_DNA"/>
</dbReference>
<feature type="compositionally biased region" description="Basic and acidic residues" evidence="1">
    <location>
        <begin position="621"/>
        <end position="631"/>
    </location>
</feature>
<feature type="compositionally biased region" description="Acidic residues" evidence="1">
    <location>
        <begin position="574"/>
        <end position="583"/>
    </location>
</feature>
<dbReference type="AlphaFoldDB" id="R0KGZ2"/>
<keyword evidence="4" id="KW-1185">Reference proteome</keyword>
<feature type="compositionally biased region" description="Polar residues" evidence="1">
    <location>
        <begin position="430"/>
        <end position="448"/>
    </location>
</feature>
<feature type="region of interest" description="Disordered" evidence="1">
    <location>
        <begin position="95"/>
        <end position="148"/>
    </location>
</feature>
<feature type="region of interest" description="Disordered" evidence="1">
    <location>
        <begin position="27"/>
        <end position="80"/>
    </location>
</feature>
<accession>R0KGZ2</accession>
<dbReference type="Pfam" id="PF25909">
    <property type="entry name" value="zf-C2H2_AHC1"/>
    <property type="match status" value="1"/>
</dbReference>
<feature type="domain" description="AHC1-like C2H2 zinc-finger" evidence="2">
    <location>
        <begin position="323"/>
        <end position="367"/>
    </location>
</feature>
<feature type="region of interest" description="Disordered" evidence="1">
    <location>
        <begin position="410"/>
        <end position="448"/>
    </location>
</feature>
<dbReference type="HOGENOM" id="CLU_016272_0_0_1"/>
<reference evidence="3 4" key="2">
    <citation type="journal article" date="2013" name="PLoS Genet.">
        <title>Comparative genome structure, secondary metabolite, and effector coding capacity across Cochliobolus pathogens.</title>
        <authorList>
            <person name="Condon B.J."/>
            <person name="Leng Y."/>
            <person name="Wu D."/>
            <person name="Bushley K.E."/>
            <person name="Ohm R.A."/>
            <person name="Otillar R."/>
            <person name="Martin J."/>
            <person name="Schackwitz W."/>
            <person name="Grimwood J."/>
            <person name="MohdZainudin N."/>
            <person name="Xue C."/>
            <person name="Wang R."/>
            <person name="Manning V.A."/>
            <person name="Dhillon B."/>
            <person name="Tu Z.J."/>
            <person name="Steffenson B.J."/>
            <person name="Salamov A."/>
            <person name="Sun H."/>
            <person name="Lowry S."/>
            <person name="LaButti K."/>
            <person name="Han J."/>
            <person name="Copeland A."/>
            <person name="Lindquist E."/>
            <person name="Barry K."/>
            <person name="Schmutz J."/>
            <person name="Baker S.E."/>
            <person name="Ciuffetti L.M."/>
            <person name="Grigoriev I.V."/>
            <person name="Zhong S."/>
            <person name="Turgeon B.G."/>
        </authorList>
    </citation>
    <scope>NUCLEOTIDE SEQUENCE [LARGE SCALE GENOMIC DNA]</scope>
    <source>
        <strain evidence="4">28A</strain>
    </source>
</reference>
<feature type="compositionally biased region" description="Low complexity" evidence="1">
    <location>
        <begin position="138"/>
        <end position="148"/>
    </location>
</feature>
<evidence type="ECO:0000313" key="4">
    <source>
        <dbReference type="Proteomes" id="UP000016935"/>
    </source>
</evidence>
<dbReference type="GeneID" id="19398456"/>
<name>R0KGZ2_EXST2</name>
<dbReference type="eggNOG" id="ENOG502S5YH">
    <property type="taxonomic scope" value="Eukaryota"/>
</dbReference>
<evidence type="ECO:0000259" key="2">
    <source>
        <dbReference type="Pfam" id="PF25909"/>
    </source>
</evidence>
<organism evidence="3 4">
    <name type="scientific">Exserohilum turcicum (strain 28A)</name>
    <name type="common">Northern leaf blight fungus</name>
    <name type="synonym">Setosphaeria turcica</name>
    <dbReference type="NCBI Taxonomy" id="671987"/>
    <lineage>
        <taxon>Eukaryota</taxon>
        <taxon>Fungi</taxon>
        <taxon>Dikarya</taxon>
        <taxon>Ascomycota</taxon>
        <taxon>Pezizomycotina</taxon>
        <taxon>Dothideomycetes</taxon>
        <taxon>Pleosporomycetidae</taxon>
        <taxon>Pleosporales</taxon>
        <taxon>Pleosporineae</taxon>
        <taxon>Pleosporaceae</taxon>
        <taxon>Exserohilum</taxon>
    </lineage>
</organism>
<dbReference type="InterPro" id="IPR058706">
    <property type="entry name" value="zf-C2H2_AHC1-like"/>
</dbReference>